<protein>
    <submittedName>
        <fullName evidence="1">Uncharacterized protein</fullName>
    </submittedName>
</protein>
<reference evidence="1 2" key="1">
    <citation type="submission" date="2021-05" db="EMBL/GenBank/DDBJ databases">
        <title>Genome Assembly of Synthetic Allotetraploid Brassica napus Reveals Homoeologous Exchanges between Subgenomes.</title>
        <authorList>
            <person name="Davis J.T."/>
        </authorList>
    </citation>
    <scope>NUCLEOTIDE SEQUENCE [LARGE SCALE GENOMIC DNA]</scope>
    <source>
        <strain evidence="2">cv. Da-Ae</strain>
        <tissue evidence="1">Seedling</tissue>
    </source>
</reference>
<organism evidence="1 2">
    <name type="scientific">Brassica napus</name>
    <name type="common">Rape</name>
    <dbReference type="NCBI Taxonomy" id="3708"/>
    <lineage>
        <taxon>Eukaryota</taxon>
        <taxon>Viridiplantae</taxon>
        <taxon>Streptophyta</taxon>
        <taxon>Embryophyta</taxon>
        <taxon>Tracheophyta</taxon>
        <taxon>Spermatophyta</taxon>
        <taxon>Magnoliopsida</taxon>
        <taxon>eudicotyledons</taxon>
        <taxon>Gunneridae</taxon>
        <taxon>Pentapetalae</taxon>
        <taxon>rosids</taxon>
        <taxon>malvids</taxon>
        <taxon>Brassicales</taxon>
        <taxon>Brassicaceae</taxon>
        <taxon>Brassiceae</taxon>
        <taxon>Brassica</taxon>
    </lineage>
</organism>
<evidence type="ECO:0000313" key="1">
    <source>
        <dbReference type="EMBL" id="KAH0858588.1"/>
    </source>
</evidence>
<accession>A0ABQ7XRQ8</accession>
<dbReference type="EMBL" id="JAGKQM010000019">
    <property type="protein sequence ID" value="KAH0858588.1"/>
    <property type="molecule type" value="Genomic_DNA"/>
</dbReference>
<comment type="caution">
    <text evidence="1">The sequence shown here is derived from an EMBL/GenBank/DDBJ whole genome shotgun (WGS) entry which is preliminary data.</text>
</comment>
<feature type="non-terminal residue" evidence="1">
    <location>
        <position position="1"/>
    </location>
</feature>
<dbReference type="Proteomes" id="UP000824890">
    <property type="component" value="Unassembled WGS sequence"/>
</dbReference>
<evidence type="ECO:0000313" key="2">
    <source>
        <dbReference type="Proteomes" id="UP000824890"/>
    </source>
</evidence>
<proteinExistence type="predicted"/>
<name>A0ABQ7XRQ8_BRANA</name>
<gene>
    <name evidence="1" type="ORF">HID58_086849</name>
</gene>
<keyword evidence="2" id="KW-1185">Reference proteome</keyword>
<sequence length="103" mass="12058">VKKFIAEVAGTTRDVVEPQKTCTIEEFFEKSNTKVEKVKNCTWDKQLKKCSSNFHAENRNQTSPETFWDSDQLGLFSYSQKCIEHDQLSTMKHNGYCYSQMIY</sequence>